<evidence type="ECO:0000313" key="3">
    <source>
        <dbReference type="Proteomes" id="UP000298030"/>
    </source>
</evidence>
<proteinExistence type="predicted"/>
<feature type="compositionally biased region" description="Polar residues" evidence="1">
    <location>
        <begin position="65"/>
        <end position="75"/>
    </location>
</feature>
<gene>
    <name evidence="2" type="ORF">FA13DRAFT_1472742</name>
</gene>
<feature type="region of interest" description="Disordered" evidence="1">
    <location>
        <begin position="42"/>
        <end position="86"/>
    </location>
</feature>
<evidence type="ECO:0000256" key="1">
    <source>
        <dbReference type="SAM" id="MobiDB-lite"/>
    </source>
</evidence>
<dbReference type="Proteomes" id="UP000298030">
    <property type="component" value="Unassembled WGS sequence"/>
</dbReference>
<sequence length="211" mass="23561">MSALNCSEAANPAWPNVSVKSDPSPNKAWAQWAEGQFLGLPREGQSRRRSCRPSAVGGQIALESQMGNPRTTSRVQPRCCSHPRMHDQRGRLPWELLLGIRRKHASPRKKAQNCVCMLPGYMHHFEDNSTSGYGERSTPVSREDKSKVDRDGYQDLEVVMGWDTGVLELEHSSALPALWALTGSLFVSGRRERALRFAFPSELDTDELSEA</sequence>
<protein>
    <submittedName>
        <fullName evidence="2">Uncharacterized protein</fullName>
    </submittedName>
</protein>
<name>A0A4Y7SLZ6_COPMI</name>
<dbReference type="AlphaFoldDB" id="A0A4Y7SLZ6"/>
<keyword evidence="3" id="KW-1185">Reference proteome</keyword>
<comment type="caution">
    <text evidence="2">The sequence shown here is derived from an EMBL/GenBank/DDBJ whole genome shotgun (WGS) entry which is preliminary data.</text>
</comment>
<reference evidence="2 3" key="1">
    <citation type="journal article" date="2019" name="Nat. Ecol. Evol.">
        <title>Megaphylogeny resolves global patterns of mushroom evolution.</title>
        <authorList>
            <person name="Varga T."/>
            <person name="Krizsan K."/>
            <person name="Foldi C."/>
            <person name="Dima B."/>
            <person name="Sanchez-Garcia M."/>
            <person name="Sanchez-Ramirez S."/>
            <person name="Szollosi G.J."/>
            <person name="Szarkandi J.G."/>
            <person name="Papp V."/>
            <person name="Albert L."/>
            <person name="Andreopoulos W."/>
            <person name="Angelini C."/>
            <person name="Antonin V."/>
            <person name="Barry K.W."/>
            <person name="Bougher N.L."/>
            <person name="Buchanan P."/>
            <person name="Buyck B."/>
            <person name="Bense V."/>
            <person name="Catcheside P."/>
            <person name="Chovatia M."/>
            <person name="Cooper J."/>
            <person name="Damon W."/>
            <person name="Desjardin D."/>
            <person name="Finy P."/>
            <person name="Geml J."/>
            <person name="Haridas S."/>
            <person name="Hughes K."/>
            <person name="Justo A."/>
            <person name="Karasinski D."/>
            <person name="Kautmanova I."/>
            <person name="Kiss B."/>
            <person name="Kocsube S."/>
            <person name="Kotiranta H."/>
            <person name="LaButti K.M."/>
            <person name="Lechner B.E."/>
            <person name="Liimatainen K."/>
            <person name="Lipzen A."/>
            <person name="Lukacs Z."/>
            <person name="Mihaltcheva S."/>
            <person name="Morgado L.N."/>
            <person name="Niskanen T."/>
            <person name="Noordeloos M.E."/>
            <person name="Ohm R.A."/>
            <person name="Ortiz-Santana B."/>
            <person name="Ovrebo C."/>
            <person name="Racz N."/>
            <person name="Riley R."/>
            <person name="Savchenko A."/>
            <person name="Shiryaev A."/>
            <person name="Soop K."/>
            <person name="Spirin V."/>
            <person name="Szebenyi C."/>
            <person name="Tomsovsky M."/>
            <person name="Tulloss R.E."/>
            <person name="Uehling J."/>
            <person name="Grigoriev I.V."/>
            <person name="Vagvolgyi C."/>
            <person name="Papp T."/>
            <person name="Martin F.M."/>
            <person name="Miettinen O."/>
            <person name="Hibbett D.S."/>
            <person name="Nagy L.G."/>
        </authorList>
    </citation>
    <scope>NUCLEOTIDE SEQUENCE [LARGE SCALE GENOMIC DNA]</scope>
    <source>
        <strain evidence="2 3">FP101781</strain>
    </source>
</reference>
<accession>A0A4Y7SLZ6</accession>
<dbReference type="EMBL" id="QPFP01000086">
    <property type="protein sequence ID" value="TEB22782.1"/>
    <property type="molecule type" value="Genomic_DNA"/>
</dbReference>
<feature type="region of interest" description="Disordered" evidence="1">
    <location>
        <begin position="127"/>
        <end position="148"/>
    </location>
</feature>
<feature type="region of interest" description="Disordered" evidence="1">
    <location>
        <begin position="1"/>
        <end position="27"/>
    </location>
</feature>
<evidence type="ECO:0000313" key="2">
    <source>
        <dbReference type="EMBL" id="TEB22782.1"/>
    </source>
</evidence>
<organism evidence="2 3">
    <name type="scientific">Coprinellus micaceus</name>
    <name type="common">Glistening ink-cap mushroom</name>
    <name type="synonym">Coprinus micaceus</name>
    <dbReference type="NCBI Taxonomy" id="71717"/>
    <lineage>
        <taxon>Eukaryota</taxon>
        <taxon>Fungi</taxon>
        <taxon>Dikarya</taxon>
        <taxon>Basidiomycota</taxon>
        <taxon>Agaricomycotina</taxon>
        <taxon>Agaricomycetes</taxon>
        <taxon>Agaricomycetidae</taxon>
        <taxon>Agaricales</taxon>
        <taxon>Agaricineae</taxon>
        <taxon>Psathyrellaceae</taxon>
        <taxon>Coprinellus</taxon>
    </lineage>
</organism>